<dbReference type="WBParaSite" id="maker-uti_cns_0001035-snap-gene-1.21-mRNA-1">
    <property type="protein sequence ID" value="maker-uti_cns_0001035-snap-gene-1.21-mRNA-1"/>
    <property type="gene ID" value="maker-uti_cns_0001035-snap-gene-1.21"/>
</dbReference>
<dbReference type="InterPro" id="IPR050602">
    <property type="entry name" value="Malonyl-ACP_OMT"/>
</dbReference>
<dbReference type="Pfam" id="PF08241">
    <property type="entry name" value="Methyltransf_11"/>
    <property type="match status" value="1"/>
</dbReference>
<keyword evidence="2" id="KW-0808">Transferase</keyword>
<evidence type="ECO:0000313" key="9">
    <source>
        <dbReference type="WBParaSite" id="maker-uti_cns_0001035-snap-gene-1.21-mRNA-1"/>
    </source>
</evidence>
<protein>
    <recommendedName>
        <fullName evidence="3">Arginine-hydroxylase NDUFAF5, mitochondrial</fullName>
    </recommendedName>
    <alternativeName>
        <fullName evidence="4">NADH dehydrogenase [ubiquinone] 1 alpha subcomplex assembly factor 5</fullName>
    </alternativeName>
    <alternativeName>
        <fullName evidence="5">Putative methyltransferase NDUFAF5</fullName>
    </alternativeName>
</protein>
<dbReference type="GO" id="GO:0005739">
    <property type="term" value="C:mitochondrion"/>
    <property type="evidence" value="ECO:0007669"/>
    <property type="project" value="TreeGrafter"/>
</dbReference>
<evidence type="ECO:0000313" key="8">
    <source>
        <dbReference type="Proteomes" id="UP000095280"/>
    </source>
</evidence>
<name>A0A1I8G7E8_9PLAT</name>
<dbReference type="PANTHER" id="PTHR13090">
    <property type="entry name" value="ARGININE-HYDROXYLASE NDUFAF5, MITOCHONDRIAL"/>
    <property type="match status" value="1"/>
</dbReference>
<dbReference type="Gene3D" id="3.40.50.150">
    <property type="entry name" value="Vaccinia Virus protein VP39"/>
    <property type="match status" value="1"/>
</dbReference>
<evidence type="ECO:0000256" key="4">
    <source>
        <dbReference type="ARBA" id="ARBA00041833"/>
    </source>
</evidence>
<feature type="domain" description="Methyltransferase type 11" evidence="7">
    <location>
        <begin position="109"/>
        <end position="202"/>
    </location>
</feature>
<dbReference type="PANTHER" id="PTHR13090:SF1">
    <property type="entry name" value="ARGININE-HYDROXYLASE NDUFAF5, MITOCHONDRIAL"/>
    <property type="match status" value="1"/>
</dbReference>
<proteinExistence type="predicted"/>
<dbReference type="InterPro" id="IPR029063">
    <property type="entry name" value="SAM-dependent_MTases_sf"/>
</dbReference>
<accession>A0A1I8G7E8</accession>
<dbReference type="Proteomes" id="UP000095280">
    <property type="component" value="Unplaced"/>
</dbReference>
<evidence type="ECO:0000259" key="7">
    <source>
        <dbReference type="Pfam" id="PF08241"/>
    </source>
</evidence>
<evidence type="ECO:0000256" key="1">
    <source>
        <dbReference type="ARBA" id="ARBA00022603"/>
    </source>
</evidence>
<evidence type="ECO:0000256" key="6">
    <source>
        <dbReference type="SAM" id="MobiDB-lite"/>
    </source>
</evidence>
<keyword evidence="1" id="KW-0489">Methyltransferase</keyword>
<evidence type="ECO:0000256" key="3">
    <source>
        <dbReference type="ARBA" id="ARBA00040937"/>
    </source>
</evidence>
<dbReference type="GO" id="GO:0008757">
    <property type="term" value="F:S-adenosylmethionine-dependent methyltransferase activity"/>
    <property type="evidence" value="ECO:0007669"/>
    <property type="project" value="InterPro"/>
</dbReference>
<feature type="region of interest" description="Disordered" evidence="6">
    <location>
        <begin position="340"/>
        <end position="380"/>
    </location>
</feature>
<dbReference type="GO" id="GO:0032981">
    <property type="term" value="P:mitochondrial respiratory chain complex I assembly"/>
    <property type="evidence" value="ECO:0007669"/>
    <property type="project" value="TreeGrafter"/>
</dbReference>
<dbReference type="SUPFAM" id="SSF53335">
    <property type="entry name" value="S-adenosyl-L-methionine-dependent methyltransferases"/>
    <property type="match status" value="1"/>
</dbReference>
<dbReference type="InterPro" id="IPR013216">
    <property type="entry name" value="Methyltransf_11"/>
</dbReference>
<evidence type="ECO:0000256" key="5">
    <source>
        <dbReference type="ARBA" id="ARBA00042549"/>
    </source>
</evidence>
<dbReference type="AlphaFoldDB" id="A0A1I8G7E8"/>
<sequence>QFGFISGSGSPAAFLVACCHRRAARATAARLSSASSTGSADDAGIAKSASVPSSSTSVMNVFDRRAKLLQRRRGLLRPERQCCGYLREEMGWRTFDRICDIKRDFSVIVDYGCDSGHIAKHITADMAKRIYQCDWLPEALETAEKSPEVPTHNVLVEGENFFPFAENSLDLVVSSMSLHWINDLPGFFSREILRALKPDGCLLGSTLGGDSLYELRCSLQLAEQERLGGFAPHVSPFTSNADLGALMQNCGYALVSIDVDEIVVRYPSVHDLLTDLRAMGETNAAWNRPLRLNRDVLTAAAAIYDFMYGGEDGEEDSEGQRRRSVPATFQFVNFIGWKPHHSQQKPARRGSASVSLRDLGSVMEKNGGGGGGGTDSKPKS</sequence>
<dbReference type="GO" id="GO:0032259">
    <property type="term" value="P:methylation"/>
    <property type="evidence" value="ECO:0007669"/>
    <property type="project" value="UniProtKB-KW"/>
</dbReference>
<organism evidence="8 9">
    <name type="scientific">Macrostomum lignano</name>
    <dbReference type="NCBI Taxonomy" id="282301"/>
    <lineage>
        <taxon>Eukaryota</taxon>
        <taxon>Metazoa</taxon>
        <taxon>Spiralia</taxon>
        <taxon>Lophotrochozoa</taxon>
        <taxon>Platyhelminthes</taxon>
        <taxon>Rhabditophora</taxon>
        <taxon>Macrostomorpha</taxon>
        <taxon>Macrostomida</taxon>
        <taxon>Macrostomidae</taxon>
        <taxon>Macrostomum</taxon>
    </lineage>
</organism>
<keyword evidence="8" id="KW-1185">Reference proteome</keyword>
<reference evidence="9" key="1">
    <citation type="submission" date="2016-11" db="UniProtKB">
        <authorList>
            <consortium name="WormBaseParasite"/>
        </authorList>
    </citation>
    <scope>IDENTIFICATION</scope>
</reference>
<evidence type="ECO:0000256" key="2">
    <source>
        <dbReference type="ARBA" id="ARBA00022679"/>
    </source>
</evidence>
<dbReference type="CDD" id="cd02440">
    <property type="entry name" value="AdoMet_MTases"/>
    <property type="match status" value="1"/>
</dbReference>